<evidence type="ECO:0000313" key="7">
    <source>
        <dbReference type="Proteomes" id="UP001617351"/>
    </source>
</evidence>
<proteinExistence type="predicted"/>
<feature type="compositionally biased region" description="Gly residues" evidence="4">
    <location>
        <begin position="328"/>
        <end position="346"/>
    </location>
</feature>
<dbReference type="PANTHER" id="PTHR46796">
    <property type="entry name" value="HTH-TYPE TRANSCRIPTIONAL ACTIVATOR RHAS-RELATED"/>
    <property type="match status" value="1"/>
</dbReference>
<evidence type="ECO:0000256" key="3">
    <source>
        <dbReference type="ARBA" id="ARBA00023163"/>
    </source>
</evidence>
<feature type="region of interest" description="Disordered" evidence="4">
    <location>
        <begin position="302"/>
        <end position="355"/>
    </location>
</feature>
<protein>
    <submittedName>
        <fullName evidence="6">Helix-turn-helix transcriptional regulator</fullName>
    </submittedName>
</protein>
<dbReference type="InterPro" id="IPR018062">
    <property type="entry name" value="HTH_AraC-typ_CS"/>
</dbReference>
<dbReference type="InterPro" id="IPR009057">
    <property type="entry name" value="Homeodomain-like_sf"/>
</dbReference>
<dbReference type="Gene3D" id="1.10.10.60">
    <property type="entry name" value="Homeodomain-like"/>
    <property type="match status" value="1"/>
</dbReference>
<gene>
    <name evidence="6" type="ORF">ACIO7M_13540</name>
</gene>
<dbReference type="Proteomes" id="UP001617351">
    <property type="component" value="Unassembled WGS sequence"/>
</dbReference>
<evidence type="ECO:0000256" key="1">
    <source>
        <dbReference type="ARBA" id="ARBA00023015"/>
    </source>
</evidence>
<dbReference type="PANTHER" id="PTHR46796:SF12">
    <property type="entry name" value="HTH-TYPE DNA-BINDING TRANSCRIPTIONAL ACTIVATOR EUTR"/>
    <property type="match status" value="1"/>
</dbReference>
<dbReference type="Pfam" id="PF12833">
    <property type="entry name" value="HTH_18"/>
    <property type="match status" value="1"/>
</dbReference>
<dbReference type="InterPro" id="IPR018060">
    <property type="entry name" value="HTH_AraC"/>
</dbReference>
<feature type="domain" description="HTH araC/xylS-type" evidence="5">
    <location>
        <begin position="207"/>
        <end position="308"/>
    </location>
</feature>
<sequence>MFRSSDPAETEAYLSRQYAEVSVHASPDARTEVVRHTADRFSVEDLRIGCEMSFTAEPLSAVCVVVLHTGTIAVRESGLPDEVFGPGEVFLHTAGHRPYTGAVSGARYTAALLHPDLLADTLQACDKTARRPILFTGRRPATAGAGRQLAATVAFLRDSVLAPPPRPRPPLIDTTCGQLLAAAVLAAFPYTTPGARPAAAPGDATLQRAIAFIEANAHLDITLADIAASIPVSPRAVQYAFARHAGTTPLAYLRGVRLARVHEELASAMPGQSTVTETAARWGFAHPGRFAAAYRDVYGTSPSRTLAARPGRTAPPGPDTAVPAPAGGVPGGAAAGEGAEAAGGSGPAARRPGRPPVTHVVRERCLVVTLWSPPDPDRRDGVVRYVQTLLDAHRPDCVVVELPPAAATASAVATVLTLHRHCTARRVPLAVAAGQPETRRLITAVQPTVPALPEVEVALEAARGLARG</sequence>
<evidence type="ECO:0000256" key="2">
    <source>
        <dbReference type="ARBA" id="ARBA00023125"/>
    </source>
</evidence>
<reference evidence="6 7" key="1">
    <citation type="submission" date="2024-10" db="EMBL/GenBank/DDBJ databases">
        <title>The Natural Products Discovery Center: Release of the First 8490 Sequenced Strains for Exploring Actinobacteria Biosynthetic Diversity.</title>
        <authorList>
            <person name="Kalkreuter E."/>
            <person name="Kautsar S.A."/>
            <person name="Yang D."/>
            <person name="Bader C.D."/>
            <person name="Teijaro C.N."/>
            <person name="Fluegel L."/>
            <person name="Davis C.M."/>
            <person name="Simpson J.R."/>
            <person name="Lauterbach L."/>
            <person name="Steele A.D."/>
            <person name="Gui C."/>
            <person name="Meng S."/>
            <person name="Li G."/>
            <person name="Viehrig K."/>
            <person name="Ye F."/>
            <person name="Su P."/>
            <person name="Kiefer A.F."/>
            <person name="Nichols A."/>
            <person name="Cepeda A.J."/>
            <person name="Yan W."/>
            <person name="Fan B."/>
            <person name="Jiang Y."/>
            <person name="Adhikari A."/>
            <person name="Zheng C.-J."/>
            <person name="Schuster L."/>
            <person name="Cowan T.M."/>
            <person name="Smanski M.J."/>
            <person name="Chevrette M.G."/>
            <person name="De Carvalho L.P.S."/>
            <person name="Shen B."/>
        </authorList>
    </citation>
    <scope>NUCLEOTIDE SEQUENCE [LARGE SCALE GENOMIC DNA]</scope>
    <source>
        <strain evidence="6 7">NPDC087220</strain>
    </source>
</reference>
<organism evidence="6 7">
    <name type="scientific">Streptomyces toxytricini</name>
    <name type="common">Actinomyces toxytricini</name>
    <dbReference type="NCBI Taxonomy" id="67369"/>
    <lineage>
        <taxon>Bacteria</taxon>
        <taxon>Bacillati</taxon>
        <taxon>Actinomycetota</taxon>
        <taxon>Actinomycetes</taxon>
        <taxon>Kitasatosporales</taxon>
        <taxon>Streptomycetaceae</taxon>
        <taxon>Streptomyces</taxon>
    </lineage>
</organism>
<dbReference type="PROSITE" id="PS00041">
    <property type="entry name" value="HTH_ARAC_FAMILY_1"/>
    <property type="match status" value="1"/>
</dbReference>
<dbReference type="SMART" id="SM00342">
    <property type="entry name" value="HTH_ARAC"/>
    <property type="match status" value="1"/>
</dbReference>
<dbReference type="PROSITE" id="PS01124">
    <property type="entry name" value="HTH_ARAC_FAMILY_2"/>
    <property type="match status" value="1"/>
</dbReference>
<evidence type="ECO:0000256" key="4">
    <source>
        <dbReference type="SAM" id="MobiDB-lite"/>
    </source>
</evidence>
<accession>A0ABW8EFU6</accession>
<keyword evidence="7" id="KW-1185">Reference proteome</keyword>
<dbReference type="InterPro" id="IPR050204">
    <property type="entry name" value="AraC_XylS_family_regulators"/>
</dbReference>
<dbReference type="RefSeq" id="WP_402380464.1">
    <property type="nucleotide sequence ID" value="NZ_JBIUYY010000005.1"/>
</dbReference>
<dbReference type="EMBL" id="JBIUYY010000005">
    <property type="protein sequence ID" value="MFJ2822124.1"/>
    <property type="molecule type" value="Genomic_DNA"/>
</dbReference>
<name>A0ABW8EFU6_STRT5</name>
<comment type="caution">
    <text evidence="6">The sequence shown here is derived from an EMBL/GenBank/DDBJ whole genome shotgun (WGS) entry which is preliminary data.</text>
</comment>
<dbReference type="SUPFAM" id="SSF46689">
    <property type="entry name" value="Homeodomain-like"/>
    <property type="match status" value="1"/>
</dbReference>
<keyword evidence="3" id="KW-0804">Transcription</keyword>
<keyword evidence="1" id="KW-0805">Transcription regulation</keyword>
<keyword evidence="2" id="KW-0238">DNA-binding</keyword>
<evidence type="ECO:0000313" key="6">
    <source>
        <dbReference type="EMBL" id="MFJ2822124.1"/>
    </source>
</evidence>
<evidence type="ECO:0000259" key="5">
    <source>
        <dbReference type="PROSITE" id="PS01124"/>
    </source>
</evidence>